<evidence type="ECO:0000313" key="1">
    <source>
        <dbReference type="EMBL" id="KAH3849073.1"/>
    </source>
</evidence>
<proteinExistence type="predicted"/>
<dbReference type="EMBL" id="JAIWYP010000003">
    <property type="protein sequence ID" value="KAH3849073.1"/>
    <property type="molecule type" value="Genomic_DNA"/>
</dbReference>
<evidence type="ECO:0000313" key="2">
    <source>
        <dbReference type="Proteomes" id="UP000828390"/>
    </source>
</evidence>
<dbReference type="AlphaFoldDB" id="A0A9D4QZZ8"/>
<keyword evidence="2" id="KW-1185">Reference proteome</keyword>
<sequence length="55" mass="6427">MNNIMEGMLQMLTRDVVDQCKQSVQYFFVLSQYVQMVGARSQNTNFLASFWEDLA</sequence>
<comment type="caution">
    <text evidence="1">The sequence shown here is derived from an EMBL/GenBank/DDBJ whole genome shotgun (WGS) entry which is preliminary data.</text>
</comment>
<dbReference type="Proteomes" id="UP000828390">
    <property type="component" value="Unassembled WGS sequence"/>
</dbReference>
<accession>A0A9D4QZZ8</accession>
<protein>
    <submittedName>
        <fullName evidence="1">Uncharacterized protein</fullName>
    </submittedName>
</protein>
<name>A0A9D4QZZ8_DREPO</name>
<reference evidence="1" key="1">
    <citation type="journal article" date="2019" name="bioRxiv">
        <title>The Genome of the Zebra Mussel, Dreissena polymorpha: A Resource for Invasive Species Research.</title>
        <authorList>
            <person name="McCartney M.A."/>
            <person name="Auch B."/>
            <person name="Kono T."/>
            <person name="Mallez S."/>
            <person name="Zhang Y."/>
            <person name="Obille A."/>
            <person name="Becker A."/>
            <person name="Abrahante J.E."/>
            <person name="Garbe J."/>
            <person name="Badalamenti J.P."/>
            <person name="Herman A."/>
            <person name="Mangelson H."/>
            <person name="Liachko I."/>
            <person name="Sullivan S."/>
            <person name="Sone E.D."/>
            <person name="Koren S."/>
            <person name="Silverstein K.A.T."/>
            <person name="Beckman K.B."/>
            <person name="Gohl D.M."/>
        </authorList>
    </citation>
    <scope>NUCLEOTIDE SEQUENCE</scope>
    <source>
        <strain evidence="1">Duluth1</strain>
        <tissue evidence="1">Whole animal</tissue>
    </source>
</reference>
<gene>
    <name evidence="1" type="ORF">DPMN_091462</name>
</gene>
<organism evidence="1 2">
    <name type="scientific">Dreissena polymorpha</name>
    <name type="common">Zebra mussel</name>
    <name type="synonym">Mytilus polymorpha</name>
    <dbReference type="NCBI Taxonomy" id="45954"/>
    <lineage>
        <taxon>Eukaryota</taxon>
        <taxon>Metazoa</taxon>
        <taxon>Spiralia</taxon>
        <taxon>Lophotrochozoa</taxon>
        <taxon>Mollusca</taxon>
        <taxon>Bivalvia</taxon>
        <taxon>Autobranchia</taxon>
        <taxon>Heteroconchia</taxon>
        <taxon>Euheterodonta</taxon>
        <taxon>Imparidentia</taxon>
        <taxon>Neoheterodontei</taxon>
        <taxon>Myida</taxon>
        <taxon>Dreissenoidea</taxon>
        <taxon>Dreissenidae</taxon>
        <taxon>Dreissena</taxon>
    </lineage>
</organism>
<reference evidence="1" key="2">
    <citation type="submission" date="2020-11" db="EMBL/GenBank/DDBJ databases">
        <authorList>
            <person name="McCartney M.A."/>
            <person name="Auch B."/>
            <person name="Kono T."/>
            <person name="Mallez S."/>
            <person name="Becker A."/>
            <person name="Gohl D.M."/>
            <person name="Silverstein K.A.T."/>
            <person name="Koren S."/>
            <person name="Bechman K.B."/>
            <person name="Herman A."/>
            <person name="Abrahante J.E."/>
            <person name="Garbe J."/>
        </authorList>
    </citation>
    <scope>NUCLEOTIDE SEQUENCE</scope>
    <source>
        <strain evidence="1">Duluth1</strain>
        <tissue evidence="1">Whole animal</tissue>
    </source>
</reference>